<proteinExistence type="predicted"/>
<evidence type="ECO:0000313" key="2">
    <source>
        <dbReference type="EMBL" id="RHW54282.1"/>
    </source>
</evidence>
<keyword evidence="1" id="KW-0812">Transmembrane</keyword>
<reference evidence="2 3" key="1">
    <citation type="submission" date="2018-07" db="EMBL/GenBank/DDBJ databases">
        <title>Genome sequences of six Lactobacillus spp. isolated from bumble bee guts.</title>
        <authorList>
            <person name="Motta E.V.S."/>
            <person name="Moran N.A."/>
        </authorList>
    </citation>
    <scope>NUCLEOTIDE SEQUENCE [LARGE SCALE GENOMIC DNA]</scope>
    <source>
        <strain evidence="2 3">OCC3</strain>
    </source>
</reference>
<evidence type="ECO:0000313" key="3">
    <source>
        <dbReference type="Proteomes" id="UP000265862"/>
    </source>
</evidence>
<dbReference type="AlphaFoldDB" id="A0A396SQQ6"/>
<dbReference type="Proteomes" id="UP000265862">
    <property type="component" value="Unassembled WGS sequence"/>
</dbReference>
<protein>
    <submittedName>
        <fullName evidence="2">Transcriptional regulator</fullName>
    </submittedName>
</protein>
<keyword evidence="1" id="KW-0472">Membrane</keyword>
<feature type="transmembrane region" description="Helical" evidence="1">
    <location>
        <begin position="6"/>
        <end position="25"/>
    </location>
</feature>
<dbReference type="InterPro" id="IPR009693">
    <property type="entry name" value="Glucitol_operon_activator"/>
</dbReference>
<dbReference type="Pfam" id="PF06923">
    <property type="entry name" value="GutM"/>
    <property type="match status" value="1"/>
</dbReference>
<dbReference type="EMBL" id="QOCV01000006">
    <property type="protein sequence ID" value="RHW54282.1"/>
    <property type="molecule type" value="Genomic_DNA"/>
</dbReference>
<name>A0A396SQQ6_9LACO</name>
<accession>A0A396SQQ6</accession>
<organism evidence="2 3">
    <name type="scientific">Lactobacillus bombicola</name>
    <dbReference type="NCBI Taxonomy" id="1505723"/>
    <lineage>
        <taxon>Bacteria</taxon>
        <taxon>Bacillati</taxon>
        <taxon>Bacillota</taxon>
        <taxon>Bacilli</taxon>
        <taxon>Lactobacillales</taxon>
        <taxon>Lactobacillaceae</taxon>
        <taxon>Lactobacillus</taxon>
    </lineage>
</organism>
<comment type="caution">
    <text evidence="2">The sequence shown here is derived from an EMBL/GenBank/DDBJ whole genome shotgun (WGS) entry which is preliminary data.</text>
</comment>
<sequence>MNILYMSILLGSVFFFQSILGFLQVKNFVKVFRKMCKNGKVLIGKNPKKFKAGTLLLLNIDEHANIIHAQIMTGITIFARFKKLTAIEGKSLPILASNYDELNKYNKLTKECILNAYRNFINFKTGKMSREDLDTSTNFLSLPVFSLWKNTLINKFYEIKGKRKL</sequence>
<dbReference type="PIRSF" id="PIRSF011474">
    <property type="entry name" value="Glucitol_operon_activator"/>
    <property type="match status" value="1"/>
</dbReference>
<dbReference type="RefSeq" id="WP_118897933.1">
    <property type="nucleotide sequence ID" value="NZ_QOCV01000006.1"/>
</dbReference>
<keyword evidence="1" id="KW-1133">Transmembrane helix</keyword>
<gene>
    <name evidence="2" type="ORF">DS835_04320</name>
</gene>
<evidence type="ECO:0000256" key="1">
    <source>
        <dbReference type="SAM" id="Phobius"/>
    </source>
</evidence>